<accession>A0ABV6PPW0</accession>
<proteinExistence type="predicted"/>
<organism evidence="2 3">
    <name type="scientific">Ottowia pentelensis</name>
    <dbReference type="NCBI Taxonomy" id="511108"/>
    <lineage>
        <taxon>Bacteria</taxon>
        <taxon>Pseudomonadati</taxon>
        <taxon>Pseudomonadota</taxon>
        <taxon>Betaproteobacteria</taxon>
        <taxon>Burkholderiales</taxon>
        <taxon>Comamonadaceae</taxon>
        <taxon>Ottowia</taxon>
    </lineage>
</organism>
<dbReference type="Gene3D" id="2.40.10.220">
    <property type="entry name" value="predicted glycosyltransferase like domains"/>
    <property type="match status" value="1"/>
</dbReference>
<comment type="caution">
    <text evidence="2">The sequence shown here is derived from an EMBL/GenBank/DDBJ whole genome shotgun (WGS) entry which is preliminary data.</text>
</comment>
<protein>
    <submittedName>
        <fullName evidence="2">PilZ domain-containing protein</fullName>
    </submittedName>
</protein>
<dbReference type="Pfam" id="PF07238">
    <property type="entry name" value="PilZ"/>
    <property type="match status" value="1"/>
</dbReference>
<name>A0ABV6PPW0_9BURK</name>
<evidence type="ECO:0000259" key="1">
    <source>
        <dbReference type="Pfam" id="PF07238"/>
    </source>
</evidence>
<feature type="domain" description="PilZ" evidence="1">
    <location>
        <begin position="19"/>
        <end position="113"/>
    </location>
</feature>
<dbReference type="EMBL" id="JBHLTN010000007">
    <property type="protein sequence ID" value="MFC0591887.1"/>
    <property type="molecule type" value="Genomic_DNA"/>
</dbReference>
<reference evidence="2 3" key="1">
    <citation type="submission" date="2024-09" db="EMBL/GenBank/DDBJ databases">
        <authorList>
            <person name="Sun Q."/>
            <person name="Mori K."/>
        </authorList>
    </citation>
    <scope>NUCLEOTIDE SEQUENCE [LARGE SCALE GENOMIC DNA]</scope>
    <source>
        <strain evidence="2 3">NCAIM B.02336</strain>
    </source>
</reference>
<sequence length="126" mass="13660">MSLSSSTQSAALQAARPSVIQLAIKEKAALYAAYIPAFSEGGIFVPSAREHRLGDEIYVLLSLLDDPQRYPVSGKVAWITPTRAAGHRTQGVGIRFPKDEKSEQLKAKIEQLLGSSLGSDRTTQTF</sequence>
<dbReference type="RefSeq" id="WP_293225364.1">
    <property type="nucleotide sequence ID" value="NZ_JBHLTN010000007.1"/>
</dbReference>
<evidence type="ECO:0000313" key="3">
    <source>
        <dbReference type="Proteomes" id="UP001589834"/>
    </source>
</evidence>
<dbReference type="Proteomes" id="UP001589834">
    <property type="component" value="Unassembled WGS sequence"/>
</dbReference>
<keyword evidence="3" id="KW-1185">Reference proteome</keyword>
<gene>
    <name evidence="2" type="ORF">ACFFGG_04890</name>
</gene>
<evidence type="ECO:0000313" key="2">
    <source>
        <dbReference type="EMBL" id="MFC0591887.1"/>
    </source>
</evidence>
<dbReference type="InterPro" id="IPR009875">
    <property type="entry name" value="PilZ_domain"/>
</dbReference>